<evidence type="ECO:0000313" key="18">
    <source>
        <dbReference type="RefSeq" id="XP_015064631.1"/>
    </source>
</evidence>
<evidence type="ECO:0000256" key="15">
    <source>
        <dbReference type="ARBA" id="ARBA00023172"/>
    </source>
</evidence>
<keyword evidence="13" id="KW-0548">Nucleotidyltransferase</keyword>
<evidence type="ECO:0000256" key="10">
    <source>
        <dbReference type="ARBA" id="ARBA00022842"/>
    </source>
</evidence>
<evidence type="ECO:0000256" key="4">
    <source>
        <dbReference type="ARBA" id="ARBA00022722"/>
    </source>
</evidence>
<name>A0ABM1G1J5_SOLPN</name>
<keyword evidence="3" id="KW-0645">Protease</keyword>
<feature type="domain" description="Integrase catalytic" evidence="16">
    <location>
        <begin position="288"/>
        <end position="339"/>
    </location>
</feature>
<evidence type="ECO:0000259" key="16">
    <source>
        <dbReference type="PROSITE" id="PS50994"/>
    </source>
</evidence>
<evidence type="ECO:0000256" key="3">
    <source>
        <dbReference type="ARBA" id="ARBA00022670"/>
    </source>
</evidence>
<evidence type="ECO:0000256" key="13">
    <source>
        <dbReference type="ARBA" id="ARBA00022932"/>
    </source>
</evidence>
<dbReference type="PANTHER" id="PTHR42648">
    <property type="entry name" value="TRANSPOSASE, PUTATIVE-RELATED"/>
    <property type="match status" value="1"/>
</dbReference>
<reference evidence="18" key="2">
    <citation type="submission" date="2025-08" db="UniProtKB">
        <authorList>
            <consortium name="RefSeq"/>
        </authorList>
    </citation>
    <scope>IDENTIFICATION</scope>
</reference>
<comment type="function">
    <text evidence="1">The aspartyl protease (PR) mediates the proteolytic cleavages of the Gag and Gag-Pol polyproteins after assembly of the VLP.</text>
</comment>
<dbReference type="PANTHER" id="PTHR42648:SF11">
    <property type="entry name" value="TRANSPOSON TY4-P GAG-POL POLYPROTEIN"/>
    <property type="match status" value="1"/>
</dbReference>
<dbReference type="InterPro" id="IPR039537">
    <property type="entry name" value="Retrotran_Ty1/copia-like"/>
</dbReference>
<dbReference type="InterPro" id="IPR054722">
    <property type="entry name" value="PolX-like_BBD"/>
</dbReference>
<evidence type="ECO:0000256" key="8">
    <source>
        <dbReference type="ARBA" id="ARBA00022801"/>
    </source>
</evidence>
<dbReference type="RefSeq" id="XP_015064631.1">
    <property type="nucleotide sequence ID" value="XM_015209145.1"/>
</dbReference>
<dbReference type="PROSITE" id="PS50994">
    <property type="entry name" value="INTEGRASE"/>
    <property type="match status" value="1"/>
</dbReference>
<evidence type="ECO:0000256" key="2">
    <source>
        <dbReference type="ARBA" id="ARBA00022612"/>
    </source>
</evidence>
<keyword evidence="9" id="KW-0067">ATP-binding</keyword>
<proteinExistence type="predicted"/>
<evidence type="ECO:0000256" key="14">
    <source>
        <dbReference type="ARBA" id="ARBA00023113"/>
    </source>
</evidence>
<keyword evidence="15" id="KW-0233">DNA recombination</keyword>
<dbReference type="Gene3D" id="3.30.420.10">
    <property type="entry name" value="Ribonuclease H-like superfamily/Ribonuclease H"/>
    <property type="match status" value="1"/>
</dbReference>
<dbReference type="Proteomes" id="UP000694930">
    <property type="component" value="Chromosome 2"/>
</dbReference>
<keyword evidence="6" id="KW-0547">Nucleotide-binding</keyword>
<dbReference type="GeneID" id="107009816"/>
<keyword evidence="10" id="KW-0460">Magnesium</keyword>
<accession>A0ABM1G1J5</accession>
<protein>
    <submittedName>
        <fullName evidence="18">Uncharacterized protein LOC107009816</fullName>
    </submittedName>
</protein>
<dbReference type="SUPFAM" id="SSF53098">
    <property type="entry name" value="Ribonuclease H-like"/>
    <property type="match status" value="1"/>
</dbReference>
<keyword evidence="17" id="KW-1185">Reference proteome</keyword>
<evidence type="ECO:0000256" key="11">
    <source>
        <dbReference type="ARBA" id="ARBA00022908"/>
    </source>
</evidence>
<keyword evidence="12" id="KW-0695">RNA-directed DNA polymerase</keyword>
<gene>
    <name evidence="18" type="primary">LOC107009816</name>
</gene>
<keyword evidence="4" id="KW-0540">Nuclease</keyword>
<organism evidence="17 18">
    <name type="scientific">Solanum pennellii</name>
    <name type="common">Tomato</name>
    <name type="synonym">Lycopersicon pennellii</name>
    <dbReference type="NCBI Taxonomy" id="28526"/>
    <lineage>
        <taxon>Eukaryota</taxon>
        <taxon>Viridiplantae</taxon>
        <taxon>Streptophyta</taxon>
        <taxon>Embryophyta</taxon>
        <taxon>Tracheophyta</taxon>
        <taxon>Spermatophyta</taxon>
        <taxon>Magnoliopsida</taxon>
        <taxon>eudicotyledons</taxon>
        <taxon>Gunneridae</taxon>
        <taxon>Pentapetalae</taxon>
        <taxon>asterids</taxon>
        <taxon>lamiids</taxon>
        <taxon>Solanales</taxon>
        <taxon>Solanaceae</taxon>
        <taxon>Solanoideae</taxon>
        <taxon>Solaneae</taxon>
        <taxon>Solanum</taxon>
        <taxon>Solanum subgen. Lycopersicon</taxon>
    </lineage>
</organism>
<dbReference type="Pfam" id="PF22936">
    <property type="entry name" value="Pol_BBD"/>
    <property type="match status" value="1"/>
</dbReference>
<dbReference type="InterPro" id="IPR036397">
    <property type="entry name" value="RNaseH_sf"/>
</dbReference>
<dbReference type="Pfam" id="PF14223">
    <property type="entry name" value="Retrotran_gag_2"/>
    <property type="match status" value="1"/>
</dbReference>
<keyword evidence="14" id="KW-0917">Virion maturation</keyword>
<evidence type="ECO:0000313" key="17">
    <source>
        <dbReference type="Proteomes" id="UP000694930"/>
    </source>
</evidence>
<reference evidence="17" key="1">
    <citation type="journal article" date="2014" name="Nat. Genet.">
        <title>The genome of the stress-tolerant wild tomato species Solanum pennellii.</title>
        <authorList>
            <person name="Bolger A."/>
            <person name="Scossa F."/>
            <person name="Bolger M.E."/>
            <person name="Lanz C."/>
            <person name="Maumus F."/>
            <person name="Tohge T."/>
            <person name="Quesneville H."/>
            <person name="Alseekh S."/>
            <person name="Sorensen I."/>
            <person name="Lichtenstein G."/>
            <person name="Fich E.A."/>
            <person name="Conte M."/>
            <person name="Keller H."/>
            <person name="Schneeberger K."/>
            <person name="Schwacke R."/>
            <person name="Ofner I."/>
            <person name="Vrebalov J."/>
            <person name="Xu Y."/>
            <person name="Osorio S."/>
            <person name="Aflitos S.A."/>
            <person name="Schijlen E."/>
            <person name="Jimenez-Gomez J.M."/>
            <person name="Ryngajllo M."/>
            <person name="Kimura S."/>
            <person name="Kumar R."/>
            <person name="Koenig D."/>
            <person name="Headland L.R."/>
            <person name="Maloof J.N."/>
            <person name="Sinha N."/>
            <person name="van Ham R.C."/>
            <person name="Lankhorst R.K."/>
            <person name="Mao L."/>
            <person name="Vogel A."/>
            <person name="Arsova B."/>
            <person name="Panstruga R."/>
            <person name="Fei Z."/>
            <person name="Rose J.K."/>
            <person name="Zamir D."/>
            <person name="Carrari F."/>
            <person name="Giovannoni J.J."/>
            <person name="Weigel D."/>
            <person name="Usadel B."/>
            <person name="Fernie A.R."/>
        </authorList>
    </citation>
    <scope>NUCLEOTIDE SEQUENCE [LARGE SCALE GENOMIC DNA]</scope>
    <source>
        <strain evidence="17">cv. LA0716</strain>
    </source>
</reference>
<dbReference type="InterPro" id="IPR012337">
    <property type="entry name" value="RNaseH-like_sf"/>
</dbReference>
<evidence type="ECO:0000256" key="1">
    <source>
        <dbReference type="ARBA" id="ARBA00002180"/>
    </source>
</evidence>
<keyword evidence="7" id="KW-0255">Endonuclease</keyword>
<evidence type="ECO:0000256" key="7">
    <source>
        <dbReference type="ARBA" id="ARBA00022759"/>
    </source>
</evidence>
<keyword evidence="13" id="KW-0808">Transferase</keyword>
<evidence type="ECO:0000256" key="6">
    <source>
        <dbReference type="ARBA" id="ARBA00022741"/>
    </source>
</evidence>
<keyword evidence="13" id="KW-0239">DNA-directed DNA polymerase</keyword>
<keyword evidence="2" id="KW-1188">Viral release from host cell</keyword>
<sequence>MKNWEAITDFLSKAVAVVSKIRSCGEKVTDQTILEKILQSMTIKFNYVVAFIEESKDLTVFSFDQLTRSLQAHEVKEATTKYGENNGPVSRNRRRRGFCSGLCHGYGRDRGRNEQSNRKNDIQCNHCQHYGHIKASCWYKDQKINFAATENEKQNYLFMACIDTHHKSGYVWFVYSGCSNHTSGTKSLFQELDEKKKKKVQLGNTKEMQVKGKCIFDDDACVIRNKKSGKTVFITMTQNKMFPMDISNMECFALASSGKDESKLWYLRKHIRNIQELQNPGCEAKCIKKICTDRGAKFSSKEFNLFREENYLQRELTTPYTPEQNGVAERKNRIVVDTA</sequence>
<evidence type="ECO:0000256" key="9">
    <source>
        <dbReference type="ARBA" id="ARBA00022840"/>
    </source>
</evidence>
<evidence type="ECO:0000256" key="12">
    <source>
        <dbReference type="ARBA" id="ARBA00022918"/>
    </source>
</evidence>
<keyword evidence="11" id="KW-0229">DNA integration</keyword>
<keyword evidence="5" id="KW-0479">Metal-binding</keyword>
<dbReference type="InterPro" id="IPR001584">
    <property type="entry name" value="Integrase_cat-core"/>
</dbReference>
<keyword evidence="8" id="KW-0378">Hydrolase</keyword>
<evidence type="ECO:0000256" key="5">
    <source>
        <dbReference type="ARBA" id="ARBA00022723"/>
    </source>
</evidence>